<sequence>MAFHITSLYALPLVAIWLVLWIRVSASRAKYGVSIGDGGSQQLLLNIRRHGNFIEWVPFVLLLMMLAEAGGASELWLHGAGILLLAGRLAHPFGLSATFPAHWLRYAGNGPNLLATGVLFIALLRLSVGL</sequence>
<dbReference type="Gene3D" id="1.20.120.550">
    <property type="entry name" value="Membrane associated eicosanoid/glutathione metabolism-like domain"/>
    <property type="match status" value="1"/>
</dbReference>
<feature type="transmembrane region" description="Helical" evidence="5">
    <location>
        <begin position="53"/>
        <end position="70"/>
    </location>
</feature>
<comment type="caution">
    <text evidence="6">The sequence shown here is derived from an EMBL/GenBank/DDBJ whole genome shotgun (WGS) entry which is preliminary data.</text>
</comment>
<keyword evidence="3 5" id="KW-1133">Transmembrane helix</keyword>
<proteinExistence type="predicted"/>
<evidence type="ECO:0000313" key="6">
    <source>
        <dbReference type="EMBL" id="MBD8890128.1"/>
    </source>
</evidence>
<gene>
    <name evidence="6" type="ORF">IG616_01090</name>
</gene>
<accession>A0ABR9CH96</accession>
<evidence type="ECO:0000256" key="5">
    <source>
        <dbReference type="SAM" id="Phobius"/>
    </source>
</evidence>
<comment type="subcellular location">
    <subcellularLocation>
        <location evidence="1">Membrane</location>
    </subcellularLocation>
</comment>
<evidence type="ECO:0000256" key="4">
    <source>
        <dbReference type="ARBA" id="ARBA00023136"/>
    </source>
</evidence>
<evidence type="ECO:0000256" key="1">
    <source>
        <dbReference type="ARBA" id="ARBA00004370"/>
    </source>
</evidence>
<keyword evidence="7" id="KW-1185">Reference proteome</keyword>
<dbReference type="EMBL" id="JACYXI010000001">
    <property type="protein sequence ID" value="MBD8890128.1"/>
    <property type="molecule type" value="Genomic_DNA"/>
</dbReference>
<organism evidence="6 7">
    <name type="scientific">Roseibium litorale</name>
    <dbReference type="NCBI Taxonomy" id="2803841"/>
    <lineage>
        <taxon>Bacteria</taxon>
        <taxon>Pseudomonadati</taxon>
        <taxon>Pseudomonadota</taxon>
        <taxon>Alphaproteobacteria</taxon>
        <taxon>Hyphomicrobiales</taxon>
        <taxon>Stappiaceae</taxon>
        <taxon>Roseibium</taxon>
    </lineage>
</organism>
<reference evidence="6 7" key="2">
    <citation type="journal article" date="2021" name="Int. J. Syst. Evol. Microbiol.">
        <title>Roseibium litorale sp. nov., isolated from a tidal flat sediment and proposal for the reclassification of Labrenzia polysiphoniae as Roseibium polysiphoniae comb. nov.</title>
        <authorList>
            <person name="Liu Y."/>
            <person name="Pei T."/>
            <person name="Du J."/>
            <person name="Chao M."/>
            <person name="Deng M.R."/>
            <person name="Zhu H."/>
        </authorList>
    </citation>
    <scope>NUCLEOTIDE SEQUENCE [LARGE SCALE GENOMIC DNA]</scope>
    <source>
        <strain evidence="6 7">4C16A</strain>
    </source>
</reference>
<keyword evidence="2 5" id="KW-0812">Transmembrane</keyword>
<protein>
    <submittedName>
        <fullName evidence="6">MAPEG family protein</fullName>
    </submittedName>
</protein>
<dbReference type="SUPFAM" id="SSF161084">
    <property type="entry name" value="MAPEG domain-like"/>
    <property type="match status" value="1"/>
</dbReference>
<feature type="transmembrane region" description="Helical" evidence="5">
    <location>
        <begin position="110"/>
        <end position="128"/>
    </location>
</feature>
<name>A0ABR9CH96_9HYPH</name>
<dbReference type="Proteomes" id="UP000632063">
    <property type="component" value="Unassembled WGS sequence"/>
</dbReference>
<dbReference type="Pfam" id="PF01124">
    <property type="entry name" value="MAPEG"/>
    <property type="match status" value="1"/>
</dbReference>
<dbReference type="InterPro" id="IPR023352">
    <property type="entry name" value="MAPEG-like_dom_sf"/>
</dbReference>
<evidence type="ECO:0000256" key="2">
    <source>
        <dbReference type="ARBA" id="ARBA00022692"/>
    </source>
</evidence>
<dbReference type="PANTHER" id="PTHR35814:SF1">
    <property type="entry name" value="GLUTATHIONE S-TRANSFERASE-RELATED"/>
    <property type="match status" value="1"/>
</dbReference>
<dbReference type="InterPro" id="IPR001129">
    <property type="entry name" value="Membr-assoc_MAPEG"/>
</dbReference>
<dbReference type="RefSeq" id="WP_192145601.1">
    <property type="nucleotide sequence ID" value="NZ_JACYXI010000001.1"/>
</dbReference>
<reference evidence="7" key="1">
    <citation type="submission" date="2020-09" db="EMBL/GenBank/DDBJ databases">
        <title>The genome sequence of strain Labrenzia suaedae 4C16A.</title>
        <authorList>
            <person name="Liu Y."/>
        </authorList>
    </citation>
    <scope>NUCLEOTIDE SEQUENCE [LARGE SCALE GENOMIC DNA]</scope>
    <source>
        <strain evidence="7">4C16A</strain>
    </source>
</reference>
<evidence type="ECO:0000256" key="3">
    <source>
        <dbReference type="ARBA" id="ARBA00022989"/>
    </source>
</evidence>
<dbReference type="PANTHER" id="PTHR35814">
    <property type="match status" value="1"/>
</dbReference>
<keyword evidence="4 5" id="KW-0472">Membrane</keyword>
<evidence type="ECO:0000313" key="7">
    <source>
        <dbReference type="Proteomes" id="UP000632063"/>
    </source>
</evidence>